<reference evidence="1 2" key="1">
    <citation type="journal article" date="2023" name="Life. Sci Alliance">
        <title>Evolutionary insights into 3D genome organization and epigenetic landscape of Vigna mungo.</title>
        <authorList>
            <person name="Junaid A."/>
            <person name="Singh B."/>
            <person name="Bhatia S."/>
        </authorList>
    </citation>
    <scope>NUCLEOTIDE SEQUENCE [LARGE SCALE GENOMIC DNA]</scope>
    <source>
        <strain evidence="1">Urdbean</strain>
    </source>
</reference>
<dbReference type="Proteomes" id="UP001374535">
    <property type="component" value="Chromosome 5"/>
</dbReference>
<dbReference type="AlphaFoldDB" id="A0AAQ3NNE2"/>
<proteinExistence type="predicted"/>
<evidence type="ECO:0000313" key="1">
    <source>
        <dbReference type="EMBL" id="WVZ12357.1"/>
    </source>
</evidence>
<name>A0AAQ3NNE2_VIGMU</name>
<gene>
    <name evidence="1" type="ORF">V8G54_016887</name>
</gene>
<evidence type="ECO:0000313" key="2">
    <source>
        <dbReference type="Proteomes" id="UP001374535"/>
    </source>
</evidence>
<sequence>MYVPRDGGRCRKNQPSKWARNAAAQRSNTCISKVIVGSIKRKLLHAAVTLPLQTVLSSIHRQASISPQGSTTLTVFQGCQSVTVNQNSYAFPFRRLERTYPETAIEELRNGVEKYEGKTMSNYTCEKLQEVREKYVCDWILDVDNVWRDEVLQDLRLL</sequence>
<accession>A0AAQ3NNE2</accession>
<dbReference type="EMBL" id="CP144696">
    <property type="protein sequence ID" value="WVZ12357.1"/>
    <property type="molecule type" value="Genomic_DNA"/>
</dbReference>
<protein>
    <submittedName>
        <fullName evidence="1">Uncharacterized protein</fullName>
    </submittedName>
</protein>
<organism evidence="1 2">
    <name type="scientific">Vigna mungo</name>
    <name type="common">Black gram</name>
    <name type="synonym">Phaseolus mungo</name>
    <dbReference type="NCBI Taxonomy" id="3915"/>
    <lineage>
        <taxon>Eukaryota</taxon>
        <taxon>Viridiplantae</taxon>
        <taxon>Streptophyta</taxon>
        <taxon>Embryophyta</taxon>
        <taxon>Tracheophyta</taxon>
        <taxon>Spermatophyta</taxon>
        <taxon>Magnoliopsida</taxon>
        <taxon>eudicotyledons</taxon>
        <taxon>Gunneridae</taxon>
        <taxon>Pentapetalae</taxon>
        <taxon>rosids</taxon>
        <taxon>fabids</taxon>
        <taxon>Fabales</taxon>
        <taxon>Fabaceae</taxon>
        <taxon>Papilionoideae</taxon>
        <taxon>50 kb inversion clade</taxon>
        <taxon>NPAAA clade</taxon>
        <taxon>indigoferoid/millettioid clade</taxon>
        <taxon>Phaseoleae</taxon>
        <taxon>Vigna</taxon>
    </lineage>
</organism>
<keyword evidence="2" id="KW-1185">Reference proteome</keyword>